<evidence type="ECO:0000313" key="3">
    <source>
        <dbReference type="Proteomes" id="UP001056756"/>
    </source>
</evidence>
<reference evidence="2" key="1">
    <citation type="submission" date="2022-05" db="EMBL/GenBank/DDBJ databases">
        <title>Novel bacterial taxa in a minimal lignocellulolytic consortium and its capacity to transform plastics disclosed by genome-resolved metagenomics.</title>
        <authorList>
            <person name="Rodriguez C.A.D."/>
            <person name="Diaz-Garcia L."/>
            <person name="Herrera K."/>
            <person name="Tarazona N.A."/>
            <person name="Sproer C."/>
            <person name="Overmann J."/>
            <person name="Jimenez D.J."/>
        </authorList>
    </citation>
    <scope>NUCLEOTIDE SEQUENCE</scope>
    <source>
        <strain evidence="2">MAG5</strain>
    </source>
</reference>
<name>A0A9J6Z931_9BACL</name>
<dbReference type="InterPro" id="IPR038141">
    <property type="entry name" value="YutD-like_sf"/>
</dbReference>
<feature type="region of interest" description="Disordered" evidence="1">
    <location>
        <begin position="110"/>
        <end position="230"/>
    </location>
</feature>
<feature type="compositionally biased region" description="Polar residues" evidence="1">
    <location>
        <begin position="218"/>
        <end position="230"/>
    </location>
</feature>
<organism evidence="2 3">
    <name type="scientific">Candidatus Pristimantibacillus lignocellulolyticus</name>
    <dbReference type="NCBI Taxonomy" id="2994561"/>
    <lineage>
        <taxon>Bacteria</taxon>
        <taxon>Bacillati</taxon>
        <taxon>Bacillota</taxon>
        <taxon>Bacilli</taxon>
        <taxon>Bacillales</taxon>
        <taxon>Paenibacillaceae</taxon>
        <taxon>Candidatus Pristimantibacillus</taxon>
    </lineage>
</organism>
<proteinExistence type="predicted"/>
<feature type="compositionally biased region" description="Basic and acidic residues" evidence="1">
    <location>
        <begin position="175"/>
        <end position="196"/>
    </location>
</feature>
<dbReference type="KEGG" id="plig:NAG76_12780"/>
<dbReference type="InterPro" id="IPR009370">
    <property type="entry name" value="YutD-like"/>
</dbReference>
<feature type="compositionally biased region" description="Basic residues" evidence="1">
    <location>
        <begin position="197"/>
        <end position="208"/>
    </location>
</feature>
<accession>A0A9J6Z931</accession>
<dbReference type="Proteomes" id="UP001056756">
    <property type="component" value="Chromosome"/>
</dbReference>
<evidence type="ECO:0000313" key="2">
    <source>
        <dbReference type="EMBL" id="URN92725.1"/>
    </source>
</evidence>
<gene>
    <name evidence="2" type="ORF">NAG76_12780</name>
</gene>
<dbReference type="Gene3D" id="3.50.4.20">
    <property type="match status" value="1"/>
</dbReference>
<dbReference type="EMBL" id="CP097899">
    <property type="protein sequence ID" value="URN92725.1"/>
    <property type="molecule type" value="Genomic_DNA"/>
</dbReference>
<evidence type="ECO:0000256" key="1">
    <source>
        <dbReference type="SAM" id="MobiDB-lite"/>
    </source>
</evidence>
<dbReference type="Pfam" id="PF06265">
    <property type="entry name" value="YutD-like"/>
    <property type="match status" value="1"/>
</dbReference>
<dbReference type="AlphaFoldDB" id="A0A9J6Z931"/>
<protein>
    <submittedName>
        <fullName evidence="2">YutD family protein</fullName>
    </submittedName>
</protein>
<feature type="compositionally biased region" description="Polar residues" evidence="1">
    <location>
        <begin position="123"/>
        <end position="135"/>
    </location>
</feature>
<sequence length="230" mass="26710">MALIHITGKSYELIIENRSGWNVEAFRNRYSEVLERYDYIVGDWGYNQLRLKGFFRDGHQKATKDSTFSYATDYINEYCNFGCAYFVLEKKIDVSTERNEEDIYIDELEIITDEPTNNEEKSVTVSSTGTEGKSSNQEHRRKPSHKSNDTGVEKYFEKSSEKSKQRNGNRQNLKVHAEDNSGAKTEGKKESRPDGKQKRKEHYYRKGNRSQDKKVKANKSQSEQLSTVSE</sequence>
<feature type="compositionally biased region" description="Basic and acidic residues" evidence="1">
    <location>
        <begin position="146"/>
        <end position="164"/>
    </location>
</feature>